<comment type="caution">
    <text evidence="2">The sequence shown here is derived from an EMBL/GenBank/DDBJ whole genome shotgun (WGS) entry which is preliminary data.</text>
</comment>
<evidence type="ECO:0008006" key="4">
    <source>
        <dbReference type="Google" id="ProtNLM"/>
    </source>
</evidence>
<keyword evidence="3" id="KW-1185">Reference proteome</keyword>
<reference evidence="2 3" key="1">
    <citation type="submission" date="2024-10" db="EMBL/GenBank/DDBJ databases">
        <authorList>
            <person name="Cho J.-C."/>
        </authorList>
    </citation>
    <scope>NUCLEOTIDE SEQUENCE [LARGE SCALE GENOMIC DNA]</scope>
    <source>
        <strain evidence="2 3">KCTC29696</strain>
    </source>
</reference>
<evidence type="ECO:0000256" key="1">
    <source>
        <dbReference type="SAM" id="MobiDB-lite"/>
    </source>
</evidence>
<feature type="non-terminal residue" evidence="2">
    <location>
        <position position="1"/>
    </location>
</feature>
<proteinExistence type="predicted"/>
<evidence type="ECO:0000313" key="2">
    <source>
        <dbReference type="EMBL" id="MFH0252259.1"/>
    </source>
</evidence>
<dbReference type="Proteomes" id="UP001607069">
    <property type="component" value="Unassembled WGS sequence"/>
</dbReference>
<sequence>RDTALAMGRWSAHGLDPSRITVPVDLWYGEEDTGHSPDRGAGRLPAEERGRRSQGHRAAGPPGRQR</sequence>
<protein>
    <recommendedName>
        <fullName evidence="4">Alpha/beta hydrolase</fullName>
    </recommendedName>
</protein>
<evidence type="ECO:0000313" key="3">
    <source>
        <dbReference type="Proteomes" id="UP001607069"/>
    </source>
</evidence>
<organism evidence="2 3">
    <name type="scientific">Streptomyces chitinivorans</name>
    <dbReference type="NCBI Taxonomy" id="1257027"/>
    <lineage>
        <taxon>Bacteria</taxon>
        <taxon>Bacillati</taxon>
        <taxon>Actinomycetota</taxon>
        <taxon>Actinomycetes</taxon>
        <taxon>Kitasatosporales</taxon>
        <taxon>Streptomycetaceae</taxon>
        <taxon>Streptomyces</taxon>
    </lineage>
</organism>
<feature type="compositionally biased region" description="Basic and acidic residues" evidence="1">
    <location>
        <begin position="32"/>
        <end position="51"/>
    </location>
</feature>
<name>A0ABW7I330_9ACTN</name>
<gene>
    <name evidence="2" type="ORF">ACG5V6_29280</name>
</gene>
<dbReference type="EMBL" id="JBIHMK010000344">
    <property type="protein sequence ID" value="MFH0252259.1"/>
    <property type="molecule type" value="Genomic_DNA"/>
</dbReference>
<accession>A0ABW7I330</accession>
<feature type="region of interest" description="Disordered" evidence="1">
    <location>
        <begin position="29"/>
        <end position="66"/>
    </location>
</feature>